<dbReference type="AlphaFoldDB" id="A0A7M7G3M5"/>
<name>A0A7M7G3M5_STRPU</name>
<keyword evidence="5 11" id="KW-0808">Transferase</keyword>
<dbReference type="FunFam" id="3.40.50.11660:FF:000010">
    <property type="entry name" value="Uncharacterized protein"/>
    <property type="match status" value="1"/>
</dbReference>
<dbReference type="Proteomes" id="UP000007110">
    <property type="component" value="Unassembled WGS sequence"/>
</dbReference>
<dbReference type="OrthoDB" id="427096at2759"/>
<keyword evidence="7" id="KW-0735">Signal-anchor</keyword>
<sequence>MTGKFIPKMGRKYQTGFLSVLIPLALMSVVVFNADEFRRAGRNIYLYYHPRRSSAAQSNSVYGGNDKPVAHVKRLLAKEEITDTAKYSSQDMNTAINGVTYNENRVLYKFYKATQDPSYDCVIRILKYRRPKAEEVYLNNDEWMRSKCEGMPCSVETRYSLNMKDFWDSDVVVIMPGNEGNFEWKYLLRSRPPGQLWALYSRESPVHEPQFTPPSSLFKGNPYNLSMTYRSGSDVDLSYGHFVRDSPSNVKGGTKSRLMMWMASRCEPLGWERTKFVHNLQEHLDVHIYGKCGTFECPKHDWDNCLIEMQKYKFYLSLENSECSEYITEKFWSNAFATGMVPIVFGARKEDYVRTAPPHSFIHLNDFSTMEEFVEYINLLDRNETLYNKYFEWKKFGRTYMGTGFRTALNSQNLCNLTKKLVEITLYPENSWRGRTPDFGKWWNPTCEHQTELLGVNI</sequence>
<dbReference type="EnsemblMetazoa" id="XM_001182914">
    <property type="protein sequence ID" value="XP_001182914"/>
    <property type="gene ID" value="LOC753631"/>
</dbReference>
<organism evidence="14 15">
    <name type="scientific">Strongylocentrotus purpuratus</name>
    <name type="common">Purple sea urchin</name>
    <dbReference type="NCBI Taxonomy" id="7668"/>
    <lineage>
        <taxon>Eukaryota</taxon>
        <taxon>Metazoa</taxon>
        <taxon>Echinodermata</taxon>
        <taxon>Eleutherozoa</taxon>
        <taxon>Echinozoa</taxon>
        <taxon>Echinoidea</taxon>
        <taxon>Euechinoidea</taxon>
        <taxon>Echinacea</taxon>
        <taxon>Camarodonta</taxon>
        <taxon>Echinidea</taxon>
        <taxon>Strongylocentrotidae</taxon>
        <taxon>Strongylocentrotus</taxon>
    </lineage>
</organism>
<evidence type="ECO:0000256" key="2">
    <source>
        <dbReference type="ARBA" id="ARBA00004922"/>
    </source>
</evidence>
<reference evidence="14" key="2">
    <citation type="submission" date="2021-01" db="UniProtKB">
        <authorList>
            <consortium name="EnsemblMetazoa"/>
        </authorList>
    </citation>
    <scope>IDENTIFICATION</scope>
</reference>
<evidence type="ECO:0000256" key="6">
    <source>
        <dbReference type="ARBA" id="ARBA00022692"/>
    </source>
</evidence>
<dbReference type="OMA" id="PQIMANN"/>
<evidence type="ECO:0000256" key="3">
    <source>
        <dbReference type="ARBA" id="ARBA00008919"/>
    </source>
</evidence>
<evidence type="ECO:0000256" key="11">
    <source>
        <dbReference type="RuleBase" id="RU003832"/>
    </source>
</evidence>
<feature type="domain" description="Fucosyltransferase C-terminal" evidence="12">
    <location>
        <begin position="254"/>
        <end position="422"/>
    </location>
</feature>
<dbReference type="InterPro" id="IPR038577">
    <property type="entry name" value="GT10-like_C_sf"/>
</dbReference>
<dbReference type="GeneID" id="753631"/>
<evidence type="ECO:0000256" key="5">
    <source>
        <dbReference type="ARBA" id="ARBA00022679"/>
    </source>
</evidence>
<proteinExistence type="inferred from homology"/>
<evidence type="ECO:0000256" key="4">
    <source>
        <dbReference type="ARBA" id="ARBA00022676"/>
    </source>
</evidence>
<reference evidence="15" key="1">
    <citation type="submission" date="2015-02" db="EMBL/GenBank/DDBJ databases">
        <title>Genome sequencing for Strongylocentrotus purpuratus.</title>
        <authorList>
            <person name="Murali S."/>
            <person name="Liu Y."/>
            <person name="Vee V."/>
            <person name="English A."/>
            <person name="Wang M."/>
            <person name="Skinner E."/>
            <person name="Han Y."/>
            <person name="Muzny D.M."/>
            <person name="Worley K.C."/>
            <person name="Gibbs R.A."/>
        </authorList>
    </citation>
    <scope>NUCLEOTIDE SEQUENCE</scope>
</reference>
<evidence type="ECO:0000256" key="1">
    <source>
        <dbReference type="ARBA" id="ARBA00004167"/>
    </source>
</evidence>
<accession>A0A7M7G3M5</accession>
<dbReference type="InterPro" id="IPR001503">
    <property type="entry name" value="Glyco_trans_10"/>
</dbReference>
<keyword evidence="6 11" id="KW-0812">Transmembrane</keyword>
<protein>
    <recommendedName>
        <fullName evidence="11">Fucosyltransferase</fullName>
        <ecNumber evidence="11">2.4.1.-</ecNumber>
    </recommendedName>
</protein>
<dbReference type="GO" id="GO:0032580">
    <property type="term" value="C:Golgi cisterna membrane"/>
    <property type="evidence" value="ECO:0007669"/>
    <property type="project" value="UniProtKB-SubCell"/>
</dbReference>
<dbReference type="SUPFAM" id="SSF53756">
    <property type="entry name" value="UDP-Glycosyltransferase/glycogen phosphorylase"/>
    <property type="match status" value="1"/>
</dbReference>
<dbReference type="Pfam" id="PF17039">
    <property type="entry name" value="Glyco_tran_10_N"/>
    <property type="match status" value="1"/>
</dbReference>
<keyword evidence="10" id="KW-0325">Glycoprotein</keyword>
<keyword evidence="8" id="KW-1133">Transmembrane helix</keyword>
<comment type="similarity">
    <text evidence="3 11">Belongs to the glycosyltransferase 10 family.</text>
</comment>
<dbReference type="EC" id="2.4.1.-" evidence="11"/>
<dbReference type="PANTHER" id="PTHR11929">
    <property type="entry name" value="ALPHA- 1,3 -FUCOSYLTRANSFERASE"/>
    <property type="match status" value="1"/>
</dbReference>
<dbReference type="PANTHER" id="PTHR11929:SF145">
    <property type="entry name" value="ALPHA-(1,3)-FUCOSYLTRANSFERASE FUT-1"/>
    <property type="match status" value="1"/>
</dbReference>
<keyword evidence="4 11" id="KW-0328">Glycosyltransferase</keyword>
<keyword evidence="9" id="KW-0472">Membrane</keyword>
<evidence type="ECO:0000256" key="9">
    <source>
        <dbReference type="ARBA" id="ARBA00023136"/>
    </source>
</evidence>
<evidence type="ECO:0000313" key="14">
    <source>
        <dbReference type="EnsemblMetazoa" id="XP_001182914"/>
    </source>
</evidence>
<keyword evidence="15" id="KW-1185">Reference proteome</keyword>
<evidence type="ECO:0000256" key="7">
    <source>
        <dbReference type="ARBA" id="ARBA00022968"/>
    </source>
</evidence>
<dbReference type="RefSeq" id="XP_030828130.1">
    <property type="nucleotide sequence ID" value="XM_030972270.1"/>
</dbReference>
<dbReference type="Gene3D" id="3.40.50.11660">
    <property type="entry name" value="Glycosyl transferase family 10, C-terminal domain"/>
    <property type="match status" value="1"/>
</dbReference>
<dbReference type="FunCoup" id="A0A7M7G3M5">
    <property type="interactions" value="509"/>
</dbReference>
<dbReference type="GO" id="GO:0046920">
    <property type="term" value="F:alpha-(1-&gt;3)-fucosyltransferase activity"/>
    <property type="evidence" value="ECO:0000318"/>
    <property type="project" value="GO_Central"/>
</dbReference>
<keyword evidence="11" id="KW-0333">Golgi apparatus</keyword>
<dbReference type="InterPro" id="IPR055270">
    <property type="entry name" value="Glyco_tran_10_C"/>
</dbReference>
<comment type="pathway">
    <text evidence="2">Protein modification; protein glycosylation.</text>
</comment>
<evidence type="ECO:0000259" key="12">
    <source>
        <dbReference type="Pfam" id="PF00852"/>
    </source>
</evidence>
<evidence type="ECO:0000256" key="8">
    <source>
        <dbReference type="ARBA" id="ARBA00022989"/>
    </source>
</evidence>
<dbReference type="KEGG" id="spu:753631"/>
<dbReference type="InterPro" id="IPR031481">
    <property type="entry name" value="Glyco_tran_10_N"/>
</dbReference>
<dbReference type="UniPathway" id="UPA00378"/>
<comment type="subcellular location">
    <subcellularLocation>
        <location evidence="11">Golgi apparatus</location>
        <location evidence="11">Golgi stack membrane</location>
        <topology evidence="11">Single-pass type II membrane protein</topology>
    </subcellularLocation>
    <subcellularLocation>
        <location evidence="1">Membrane</location>
        <topology evidence="1">Single-pass membrane protein</topology>
    </subcellularLocation>
</comment>
<dbReference type="RefSeq" id="XP_001182914.3">
    <property type="nucleotide sequence ID" value="XM_001182914.4"/>
</dbReference>
<feature type="domain" description="Fucosyltransferase N-terminal" evidence="13">
    <location>
        <begin position="139"/>
        <end position="240"/>
    </location>
</feature>
<dbReference type="Pfam" id="PF00852">
    <property type="entry name" value="Glyco_transf_10"/>
    <property type="match status" value="1"/>
</dbReference>
<dbReference type="InParanoid" id="A0A7M7G3M5"/>
<evidence type="ECO:0000256" key="10">
    <source>
        <dbReference type="ARBA" id="ARBA00023180"/>
    </source>
</evidence>
<evidence type="ECO:0000259" key="13">
    <source>
        <dbReference type="Pfam" id="PF17039"/>
    </source>
</evidence>
<evidence type="ECO:0000313" key="15">
    <source>
        <dbReference type="Proteomes" id="UP000007110"/>
    </source>
</evidence>
<dbReference type="EnsemblMetazoa" id="XM_030972270">
    <property type="protein sequence ID" value="XP_030828130"/>
    <property type="gene ID" value="LOC753631"/>
</dbReference>